<evidence type="ECO:0000313" key="5">
    <source>
        <dbReference type="Proteomes" id="UP001159405"/>
    </source>
</evidence>
<evidence type="ECO:0000256" key="3">
    <source>
        <dbReference type="SAM" id="SignalP"/>
    </source>
</evidence>
<evidence type="ECO:0000313" key="4">
    <source>
        <dbReference type="EMBL" id="CAH3171331.1"/>
    </source>
</evidence>
<dbReference type="InterPro" id="IPR009011">
    <property type="entry name" value="Man6P_isomerase_rcpt-bd_dom_sf"/>
</dbReference>
<proteinExistence type="predicted"/>
<protein>
    <submittedName>
        <fullName evidence="4">Uncharacterized protein</fullName>
    </submittedName>
</protein>
<dbReference type="EMBL" id="CALNXK010000163">
    <property type="protein sequence ID" value="CAH3171331.1"/>
    <property type="molecule type" value="Genomic_DNA"/>
</dbReference>
<keyword evidence="2" id="KW-0472">Membrane</keyword>
<feature type="region of interest" description="Disordered" evidence="1">
    <location>
        <begin position="187"/>
        <end position="206"/>
    </location>
</feature>
<dbReference type="Gene3D" id="2.70.130.10">
    <property type="entry name" value="Mannose-6-phosphate receptor binding domain"/>
    <property type="match status" value="1"/>
</dbReference>
<keyword evidence="2" id="KW-1133">Transmembrane helix</keyword>
<feature type="signal peptide" evidence="3">
    <location>
        <begin position="1"/>
        <end position="25"/>
    </location>
</feature>
<evidence type="ECO:0000256" key="1">
    <source>
        <dbReference type="SAM" id="MobiDB-lite"/>
    </source>
</evidence>
<dbReference type="Proteomes" id="UP001159405">
    <property type="component" value="Unassembled WGS sequence"/>
</dbReference>
<name>A0ABN8QYR8_9CNID</name>
<feature type="transmembrane region" description="Helical" evidence="2">
    <location>
        <begin position="212"/>
        <end position="231"/>
    </location>
</feature>
<organism evidence="4 5">
    <name type="scientific">Porites lobata</name>
    <dbReference type="NCBI Taxonomy" id="104759"/>
    <lineage>
        <taxon>Eukaryota</taxon>
        <taxon>Metazoa</taxon>
        <taxon>Cnidaria</taxon>
        <taxon>Anthozoa</taxon>
        <taxon>Hexacorallia</taxon>
        <taxon>Scleractinia</taxon>
        <taxon>Fungiina</taxon>
        <taxon>Poritidae</taxon>
        <taxon>Porites</taxon>
    </lineage>
</organism>
<reference evidence="4 5" key="1">
    <citation type="submission" date="2022-05" db="EMBL/GenBank/DDBJ databases">
        <authorList>
            <consortium name="Genoscope - CEA"/>
            <person name="William W."/>
        </authorList>
    </citation>
    <scope>NUCLEOTIDE SEQUENCE [LARGE SCALE GENOMIC DNA]</scope>
</reference>
<feature type="region of interest" description="Disordered" evidence="1">
    <location>
        <begin position="238"/>
        <end position="288"/>
    </location>
</feature>
<feature type="compositionally biased region" description="Basic and acidic residues" evidence="1">
    <location>
        <begin position="246"/>
        <end position="263"/>
    </location>
</feature>
<gene>
    <name evidence="4" type="ORF">PLOB_00011878</name>
</gene>
<dbReference type="SUPFAM" id="SSF50911">
    <property type="entry name" value="Mannose 6-phosphate receptor domain"/>
    <property type="match status" value="1"/>
</dbReference>
<evidence type="ECO:0000256" key="2">
    <source>
        <dbReference type="SAM" id="Phobius"/>
    </source>
</evidence>
<feature type="compositionally biased region" description="Low complexity" evidence="1">
    <location>
        <begin position="187"/>
        <end position="204"/>
    </location>
</feature>
<feature type="chain" id="PRO_5045867416" evidence="3">
    <location>
        <begin position="26"/>
        <end position="302"/>
    </location>
</feature>
<keyword evidence="5" id="KW-1185">Reference proteome</keyword>
<keyword evidence="3" id="KW-0732">Signal</keyword>
<sequence length="302" mass="34307">MQSMSFVRRLLRTVTVLYVCLRGQGTDGNKREQHKNVCINCTCYDPKNNIYNLWPLQNVEDPEIPSFSKTYKDYTYSYSPCKSFTLGPADRSNCRRNVAICRSVANVHYRKLANHEDVIRLEYDDDKKQLQLIYRKVFEWEAKAILKCDPTFEEAKFDIVDVAGDWTFILTHKCACPNACLIDPTHSSVPTTPSDPSDPAHSSPNNALKEEISIPAGAFVCFLAISGFVFWKRRRRGRRHNGNDNQRNDERQHLVRGEAERPPSDNVSFINPIGGGSSEPAKPCDITVSKNKTDFNKLSAPV</sequence>
<keyword evidence="2" id="KW-0812">Transmembrane</keyword>
<accession>A0ABN8QYR8</accession>
<comment type="caution">
    <text evidence="4">The sequence shown here is derived from an EMBL/GenBank/DDBJ whole genome shotgun (WGS) entry which is preliminary data.</text>
</comment>